<keyword evidence="1" id="KW-0645">Protease</keyword>
<dbReference type="AlphaFoldDB" id="A0A919PRE8"/>
<dbReference type="InterPro" id="IPR002884">
    <property type="entry name" value="P_dom"/>
</dbReference>
<evidence type="ECO:0000256" key="2">
    <source>
        <dbReference type="ARBA" id="ARBA00022801"/>
    </source>
</evidence>
<comment type="caution">
    <text evidence="4">The sequence shown here is derived from an EMBL/GenBank/DDBJ whole genome shotgun (WGS) entry which is preliminary data.</text>
</comment>
<accession>A0A919PRE8</accession>
<keyword evidence="5" id="KW-1185">Reference proteome</keyword>
<organism evidence="4 5">
    <name type="scientific">Dactylosporangium siamense</name>
    <dbReference type="NCBI Taxonomy" id="685454"/>
    <lineage>
        <taxon>Bacteria</taxon>
        <taxon>Bacillati</taxon>
        <taxon>Actinomycetota</taxon>
        <taxon>Actinomycetes</taxon>
        <taxon>Micromonosporales</taxon>
        <taxon>Micromonosporaceae</taxon>
        <taxon>Dactylosporangium</taxon>
    </lineage>
</organism>
<dbReference type="GO" id="GO:0006508">
    <property type="term" value="P:proteolysis"/>
    <property type="evidence" value="ECO:0007669"/>
    <property type="project" value="UniProtKB-KW"/>
</dbReference>
<evidence type="ECO:0000313" key="5">
    <source>
        <dbReference type="Proteomes" id="UP000660611"/>
    </source>
</evidence>
<dbReference type="EMBL" id="BONQ01000078">
    <property type="protein sequence ID" value="GIG46953.1"/>
    <property type="molecule type" value="Genomic_DNA"/>
</dbReference>
<dbReference type="GO" id="GO:0004252">
    <property type="term" value="F:serine-type endopeptidase activity"/>
    <property type="evidence" value="ECO:0007669"/>
    <property type="project" value="InterPro"/>
</dbReference>
<dbReference type="SUPFAM" id="SSF49785">
    <property type="entry name" value="Galactose-binding domain-like"/>
    <property type="match status" value="2"/>
</dbReference>
<dbReference type="Gene3D" id="2.60.120.260">
    <property type="entry name" value="Galactose-binding domain-like"/>
    <property type="match status" value="2"/>
</dbReference>
<feature type="domain" description="P/Homo B" evidence="3">
    <location>
        <begin position="110"/>
        <end position="242"/>
    </location>
</feature>
<evidence type="ECO:0000313" key="4">
    <source>
        <dbReference type="EMBL" id="GIG46953.1"/>
    </source>
</evidence>
<protein>
    <recommendedName>
        <fullName evidence="3">P/Homo B domain-containing protein</fullName>
    </recommendedName>
</protein>
<dbReference type="PROSITE" id="PS51829">
    <property type="entry name" value="P_HOMO_B"/>
    <property type="match status" value="2"/>
</dbReference>
<proteinExistence type="predicted"/>
<reference evidence="4" key="1">
    <citation type="submission" date="2021-01" db="EMBL/GenBank/DDBJ databases">
        <title>Whole genome shotgun sequence of Dactylosporangium siamense NBRC 106093.</title>
        <authorList>
            <person name="Komaki H."/>
            <person name="Tamura T."/>
        </authorList>
    </citation>
    <scope>NUCLEOTIDE SEQUENCE</scope>
    <source>
        <strain evidence="4">NBRC 106093</strain>
    </source>
</reference>
<sequence>MFVVAPTAASAATNDFSIALSPTASQVQVGKSVSFLISTTTTSGADQPVNLAVSGLPTNVTGQLAYVRIISGTQSALTIVAASGAVAGIYQITITATGTSATHTAVHTLTVGDPPACGLATNGTDVQVPNLSTAESTITFTGCSGNASVASTVDVHIVHTYSGDLVVSLVAPDGSVYVLRNRQGGSSDNVNQTYQPNLSSESVNGTWRLRVQDAASGDTGYIDAWTLTLSPPPSTCTGTNPTDVTIVDLTTVESGIALAGCAGNASVASIVEVHIVHTYSGDLVVSLVAPDGSVYVLRNRQGGTADNIDQTFTMNLSSESRSGTWRLRVQDAATGDTGFINTWTLTA</sequence>
<dbReference type="InterPro" id="IPR008979">
    <property type="entry name" value="Galactose-bd-like_sf"/>
</dbReference>
<evidence type="ECO:0000256" key="1">
    <source>
        <dbReference type="ARBA" id="ARBA00022670"/>
    </source>
</evidence>
<dbReference type="Proteomes" id="UP000660611">
    <property type="component" value="Unassembled WGS sequence"/>
</dbReference>
<name>A0A919PRE8_9ACTN</name>
<gene>
    <name evidence="4" type="ORF">Dsi01nite_049940</name>
</gene>
<keyword evidence="2" id="KW-0378">Hydrolase</keyword>
<dbReference type="Pfam" id="PF01483">
    <property type="entry name" value="P_proprotein"/>
    <property type="match status" value="2"/>
</dbReference>
<feature type="domain" description="P/Homo B" evidence="3">
    <location>
        <begin position="243"/>
        <end position="347"/>
    </location>
</feature>
<evidence type="ECO:0000259" key="3">
    <source>
        <dbReference type="PROSITE" id="PS51829"/>
    </source>
</evidence>